<proteinExistence type="predicted"/>
<dbReference type="Proteomes" id="UP000324629">
    <property type="component" value="Unassembled WGS sequence"/>
</dbReference>
<comment type="caution">
    <text evidence="2">The sequence shown here is derived from an EMBL/GenBank/DDBJ whole genome shotgun (WGS) entry which is preliminary data.</text>
</comment>
<dbReference type="SUPFAM" id="SSF52540">
    <property type="entry name" value="P-loop containing nucleoside triphosphate hydrolases"/>
    <property type="match status" value="1"/>
</dbReference>
<reference evidence="2 3" key="1">
    <citation type="journal article" date="2019" name="Gigascience">
        <title>Whole-genome sequence of the oriental lung fluke Paragonimus westermani.</title>
        <authorList>
            <person name="Oey H."/>
            <person name="Zakrzewski M."/>
            <person name="Narain K."/>
            <person name="Devi K.R."/>
            <person name="Agatsuma T."/>
            <person name="Nawaratna S."/>
            <person name="Gobert G.N."/>
            <person name="Jones M.K."/>
            <person name="Ragan M.A."/>
            <person name="McManus D.P."/>
            <person name="Krause L."/>
        </authorList>
    </citation>
    <scope>NUCLEOTIDE SEQUENCE [LARGE SCALE GENOMIC DNA]</scope>
    <source>
        <strain evidence="2 3">IND2009</strain>
    </source>
</reference>
<accession>A0A5J4NL11</accession>
<sequence length="162" mass="19307">METEEKAKKPSATRTTVEKYKETRDLPKLAEEYTEVFAGSHNNILRTIDTIFFNNDRSDKTEVWWLYGPTGPGKSRQAQTMAHGHIVYWKYSTEWWDHYSQEEYVIIDDYAGQWKIDFLQLLDQNPLLIQCKPGTKKFNSKYIIFTSNYHPGHYCKYLEEQY</sequence>
<dbReference type="EMBL" id="QNGE01002069">
    <property type="protein sequence ID" value="KAA3676275.1"/>
    <property type="molecule type" value="Genomic_DNA"/>
</dbReference>
<dbReference type="GO" id="GO:0003724">
    <property type="term" value="F:RNA helicase activity"/>
    <property type="evidence" value="ECO:0007669"/>
    <property type="project" value="InterPro"/>
</dbReference>
<name>A0A5J4NL11_9TREM</name>
<dbReference type="Pfam" id="PF00910">
    <property type="entry name" value="RNA_helicase"/>
    <property type="match status" value="1"/>
</dbReference>
<dbReference type="InterPro" id="IPR027417">
    <property type="entry name" value="P-loop_NTPase"/>
</dbReference>
<protein>
    <recommendedName>
        <fullName evidence="1">Helicase superfamily 3 single-stranded DNA/RNA virus domain-containing protein</fullName>
    </recommendedName>
</protein>
<feature type="domain" description="Helicase superfamily 3 single-stranded DNA/RNA virus" evidence="1">
    <location>
        <begin position="64"/>
        <end position="148"/>
    </location>
</feature>
<dbReference type="Gene3D" id="3.40.50.300">
    <property type="entry name" value="P-loop containing nucleotide triphosphate hydrolases"/>
    <property type="match status" value="1"/>
</dbReference>
<evidence type="ECO:0000313" key="3">
    <source>
        <dbReference type="Proteomes" id="UP000324629"/>
    </source>
</evidence>
<dbReference type="GO" id="GO:0003723">
    <property type="term" value="F:RNA binding"/>
    <property type="evidence" value="ECO:0007669"/>
    <property type="project" value="InterPro"/>
</dbReference>
<organism evidence="2 3">
    <name type="scientific">Paragonimus westermani</name>
    <dbReference type="NCBI Taxonomy" id="34504"/>
    <lineage>
        <taxon>Eukaryota</taxon>
        <taxon>Metazoa</taxon>
        <taxon>Spiralia</taxon>
        <taxon>Lophotrochozoa</taxon>
        <taxon>Platyhelminthes</taxon>
        <taxon>Trematoda</taxon>
        <taxon>Digenea</taxon>
        <taxon>Plagiorchiida</taxon>
        <taxon>Troglotremata</taxon>
        <taxon>Troglotrematidae</taxon>
        <taxon>Paragonimus</taxon>
    </lineage>
</organism>
<evidence type="ECO:0000259" key="1">
    <source>
        <dbReference type="Pfam" id="PF00910"/>
    </source>
</evidence>
<keyword evidence="3" id="KW-1185">Reference proteome</keyword>
<evidence type="ECO:0000313" key="2">
    <source>
        <dbReference type="EMBL" id="KAA3676275.1"/>
    </source>
</evidence>
<dbReference type="AlphaFoldDB" id="A0A5J4NL11"/>
<dbReference type="InterPro" id="IPR000605">
    <property type="entry name" value="Helicase_SF3_ssDNA/RNA_vir"/>
</dbReference>
<gene>
    <name evidence="2" type="ORF">DEA37_0014711</name>
</gene>